<dbReference type="Proteomes" id="UP000013827">
    <property type="component" value="Unassembled WGS sequence"/>
</dbReference>
<dbReference type="InterPro" id="IPR001005">
    <property type="entry name" value="SANT/Myb"/>
</dbReference>
<dbReference type="GeneID" id="17253908"/>
<dbReference type="PROSITE" id="PS50090">
    <property type="entry name" value="MYB_LIKE"/>
    <property type="match status" value="1"/>
</dbReference>
<dbReference type="HOGENOM" id="CLU_028567_26_5_1"/>
<name>A0A0D3I8S9_EMIH1</name>
<evidence type="ECO:0000313" key="3">
    <source>
        <dbReference type="EnsemblProtists" id="EOD07664"/>
    </source>
</evidence>
<dbReference type="STRING" id="2903.R1DFY2"/>
<proteinExistence type="predicted"/>
<dbReference type="Gene3D" id="1.10.10.60">
    <property type="entry name" value="Homeodomain-like"/>
    <property type="match status" value="1"/>
</dbReference>
<feature type="domain" description="HTH myb-type" evidence="2">
    <location>
        <begin position="11"/>
        <end position="63"/>
    </location>
</feature>
<dbReference type="Pfam" id="PF00249">
    <property type="entry name" value="Myb_DNA-binding"/>
    <property type="match status" value="1"/>
</dbReference>
<dbReference type="InterPro" id="IPR009057">
    <property type="entry name" value="Homeodomain-like_sf"/>
</dbReference>
<feature type="domain" description="Myb-like" evidence="1">
    <location>
        <begin position="11"/>
        <end position="61"/>
    </location>
</feature>
<dbReference type="CDD" id="cd00167">
    <property type="entry name" value="SANT"/>
    <property type="match status" value="1"/>
</dbReference>
<dbReference type="PANTHER" id="PTHR45614:SF25">
    <property type="entry name" value="MYB PROTEIN"/>
    <property type="match status" value="1"/>
</dbReference>
<accession>A0A0D3I8S9</accession>
<dbReference type="KEGG" id="ehx:EMIHUDRAFT_46694"/>
<dbReference type="PaxDb" id="2903-EOD07664"/>
<dbReference type="PROSITE" id="PS51294">
    <property type="entry name" value="HTH_MYB"/>
    <property type="match status" value="1"/>
</dbReference>
<dbReference type="SUPFAM" id="SSF46689">
    <property type="entry name" value="Homeodomain-like"/>
    <property type="match status" value="1"/>
</dbReference>
<protein>
    <submittedName>
        <fullName evidence="3">Uncharacterized protein</fullName>
    </submittedName>
</protein>
<dbReference type="SMART" id="SM00717">
    <property type="entry name" value="SANT"/>
    <property type="match status" value="1"/>
</dbReference>
<dbReference type="GO" id="GO:0000981">
    <property type="term" value="F:DNA-binding transcription factor activity, RNA polymerase II-specific"/>
    <property type="evidence" value="ECO:0007669"/>
    <property type="project" value="TreeGrafter"/>
</dbReference>
<evidence type="ECO:0000313" key="4">
    <source>
        <dbReference type="Proteomes" id="UP000013827"/>
    </source>
</evidence>
<sequence length="63" mass="7549">QCRERWHNHLNPAIVTTPWTEREDRIILAAQAELGNRWAEIARRLPGRSDNAIKNYWNWQLGR</sequence>
<dbReference type="RefSeq" id="XP_005760093.1">
    <property type="nucleotide sequence ID" value="XM_005760036.1"/>
</dbReference>
<dbReference type="eggNOG" id="KOG0048">
    <property type="taxonomic scope" value="Eukaryota"/>
</dbReference>
<dbReference type="EnsemblProtists" id="EOD07664">
    <property type="protein sequence ID" value="EOD07664"/>
    <property type="gene ID" value="EMIHUDRAFT_46694"/>
</dbReference>
<evidence type="ECO:0000259" key="1">
    <source>
        <dbReference type="PROSITE" id="PS50090"/>
    </source>
</evidence>
<dbReference type="OMA" id="NQWATIA"/>
<dbReference type="AlphaFoldDB" id="A0A0D3I8S9"/>
<evidence type="ECO:0000259" key="2">
    <source>
        <dbReference type="PROSITE" id="PS51294"/>
    </source>
</evidence>
<keyword evidence="4" id="KW-1185">Reference proteome</keyword>
<dbReference type="GO" id="GO:0000978">
    <property type="term" value="F:RNA polymerase II cis-regulatory region sequence-specific DNA binding"/>
    <property type="evidence" value="ECO:0007669"/>
    <property type="project" value="TreeGrafter"/>
</dbReference>
<reference evidence="4" key="1">
    <citation type="journal article" date="2013" name="Nature">
        <title>Pan genome of the phytoplankton Emiliania underpins its global distribution.</title>
        <authorList>
            <person name="Read B.A."/>
            <person name="Kegel J."/>
            <person name="Klute M.J."/>
            <person name="Kuo A."/>
            <person name="Lefebvre S.C."/>
            <person name="Maumus F."/>
            <person name="Mayer C."/>
            <person name="Miller J."/>
            <person name="Monier A."/>
            <person name="Salamov A."/>
            <person name="Young J."/>
            <person name="Aguilar M."/>
            <person name="Claverie J.M."/>
            <person name="Frickenhaus S."/>
            <person name="Gonzalez K."/>
            <person name="Herman E.K."/>
            <person name="Lin Y.C."/>
            <person name="Napier J."/>
            <person name="Ogata H."/>
            <person name="Sarno A.F."/>
            <person name="Shmutz J."/>
            <person name="Schroeder D."/>
            <person name="de Vargas C."/>
            <person name="Verret F."/>
            <person name="von Dassow P."/>
            <person name="Valentin K."/>
            <person name="Van de Peer Y."/>
            <person name="Wheeler G."/>
            <person name="Dacks J.B."/>
            <person name="Delwiche C.F."/>
            <person name="Dyhrman S.T."/>
            <person name="Glockner G."/>
            <person name="John U."/>
            <person name="Richards T."/>
            <person name="Worden A.Z."/>
            <person name="Zhang X."/>
            <person name="Grigoriev I.V."/>
            <person name="Allen A.E."/>
            <person name="Bidle K."/>
            <person name="Borodovsky M."/>
            <person name="Bowler C."/>
            <person name="Brownlee C."/>
            <person name="Cock J.M."/>
            <person name="Elias M."/>
            <person name="Gladyshev V.N."/>
            <person name="Groth M."/>
            <person name="Guda C."/>
            <person name="Hadaegh A."/>
            <person name="Iglesias-Rodriguez M.D."/>
            <person name="Jenkins J."/>
            <person name="Jones B.M."/>
            <person name="Lawson T."/>
            <person name="Leese F."/>
            <person name="Lindquist E."/>
            <person name="Lobanov A."/>
            <person name="Lomsadze A."/>
            <person name="Malik S.B."/>
            <person name="Marsh M.E."/>
            <person name="Mackinder L."/>
            <person name="Mock T."/>
            <person name="Mueller-Roeber B."/>
            <person name="Pagarete A."/>
            <person name="Parker M."/>
            <person name="Probert I."/>
            <person name="Quesneville H."/>
            <person name="Raines C."/>
            <person name="Rensing S.A."/>
            <person name="Riano-Pachon D.M."/>
            <person name="Richier S."/>
            <person name="Rokitta S."/>
            <person name="Shiraiwa Y."/>
            <person name="Soanes D.M."/>
            <person name="van der Giezen M."/>
            <person name="Wahlund T.M."/>
            <person name="Williams B."/>
            <person name="Wilson W."/>
            <person name="Wolfe G."/>
            <person name="Wurch L.L."/>
        </authorList>
    </citation>
    <scope>NUCLEOTIDE SEQUENCE</scope>
</reference>
<reference evidence="3" key="2">
    <citation type="submission" date="2024-10" db="UniProtKB">
        <authorList>
            <consortium name="EnsemblProtists"/>
        </authorList>
    </citation>
    <scope>IDENTIFICATION</scope>
</reference>
<dbReference type="PANTHER" id="PTHR45614">
    <property type="entry name" value="MYB PROTEIN-RELATED"/>
    <property type="match status" value="1"/>
</dbReference>
<dbReference type="InterPro" id="IPR050560">
    <property type="entry name" value="MYB_TF"/>
</dbReference>
<dbReference type="GO" id="GO:0005634">
    <property type="term" value="C:nucleus"/>
    <property type="evidence" value="ECO:0007669"/>
    <property type="project" value="TreeGrafter"/>
</dbReference>
<dbReference type="InterPro" id="IPR017930">
    <property type="entry name" value="Myb_dom"/>
</dbReference>
<organism evidence="3 4">
    <name type="scientific">Emiliania huxleyi (strain CCMP1516)</name>
    <dbReference type="NCBI Taxonomy" id="280463"/>
    <lineage>
        <taxon>Eukaryota</taxon>
        <taxon>Haptista</taxon>
        <taxon>Haptophyta</taxon>
        <taxon>Prymnesiophyceae</taxon>
        <taxon>Isochrysidales</taxon>
        <taxon>Noelaerhabdaceae</taxon>
        <taxon>Emiliania</taxon>
    </lineage>
</organism>